<evidence type="ECO:0000313" key="4">
    <source>
        <dbReference type="Proteomes" id="UP000054988"/>
    </source>
</evidence>
<dbReference type="Proteomes" id="UP000054988">
    <property type="component" value="Unassembled WGS sequence"/>
</dbReference>
<evidence type="ECO:0000256" key="1">
    <source>
        <dbReference type="SAM" id="MobiDB-lite"/>
    </source>
</evidence>
<organism evidence="3 4">
    <name type="scientific">Moniliophthora roreri</name>
    <name type="common">Frosty pod rot fungus</name>
    <name type="synonym">Monilia roreri</name>
    <dbReference type="NCBI Taxonomy" id="221103"/>
    <lineage>
        <taxon>Eukaryota</taxon>
        <taxon>Fungi</taxon>
        <taxon>Dikarya</taxon>
        <taxon>Basidiomycota</taxon>
        <taxon>Agaricomycotina</taxon>
        <taxon>Agaricomycetes</taxon>
        <taxon>Agaricomycetidae</taxon>
        <taxon>Agaricales</taxon>
        <taxon>Marasmiineae</taxon>
        <taxon>Marasmiaceae</taxon>
        <taxon>Moniliophthora</taxon>
    </lineage>
</organism>
<keyword evidence="2" id="KW-0472">Membrane</keyword>
<proteinExistence type="predicted"/>
<reference evidence="3 4" key="1">
    <citation type="submission" date="2015-12" db="EMBL/GenBank/DDBJ databases">
        <title>Draft genome sequence of Moniliophthora roreri, the causal agent of frosty pod rot of cacao.</title>
        <authorList>
            <person name="Aime M.C."/>
            <person name="Diaz-Valderrama J.R."/>
            <person name="Kijpornyongpan T."/>
            <person name="Phillips-Mora W."/>
        </authorList>
    </citation>
    <scope>NUCLEOTIDE SEQUENCE [LARGE SCALE GENOMIC DNA]</scope>
    <source>
        <strain evidence="3 4">MCA 2952</strain>
    </source>
</reference>
<gene>
    <name evidence="3" type="ORF">WG66_11866</name>
</gene>
<accession>A0A0W0FHD4</accession>
<feature type="transmembrane region" description="Helical" evidence="2">
    <location>
        <begin position="35"/>
        <end position="57"/>
    </location>
</feature>
<evidence type="ECO:0000256" key="2">
    <source>
        <dbReference type="SAM" id="Phobius"/>
    </source>
</evidence>
<dbReference type="EMBL" id="LATX01001986">
    <property type="protein sequence ID" value="KTB35701.1"/>
    <property type="molecule type" value="Genomic_DNA"/>
</dbReference>
<sequence length="224" mass="25399">MLNATNASSSFYNIIWSYYVEYLWDYEPNSVVGKIAYTFRVLAVLAILPLLVLALLVNEDHLVVFPPFQMMKIQDVSSYVIARTLGIVDDVKASTSDKQTVHAVRELPIIQIDSPKSPTFDNAIPPPKLEDVHNPYFDFGSSQSSLNAEERNADGSPPEYFTSEENNLKLSGFGVFSPATSQPPSPTITRRQMQTDDRIFSLHQDQQFNDDFQFRRRPATQENK</sequence>
<protein>
    <submittedName>
        <fullName evidence="3">Uncharacterized protein</fullName>
    </submittedName>
</protein>
<dbReference type="eggNOG" id="ENOG502SSSM">
    <property type="taxonomic scope" value="Eukaryota"/>
</dbReference>
<evidence type="ECO:0000313" key="3">
    <source>
        <dbReference type="EMBL" id="KTB35701.1"/>
    </source>
</evidence>
<name>A0A0W0FHD4_MONRR</name>
<dbReference type="AlphaFoldDB" id="A0A0W0FHD4"/>
<comment type="caution">
    <text evidence="3">The sequence shown here is derived from an EMBL/GenBank/DDBJ whole genome shotgun (WGS) entry which is preliminary data.</text>
</comment>
<keyword evidence="2" id="KW-0812">Transmembrane</keyword>
<feature type="region of interest" description="Disordered" evidence="1">
    <location>
        <begin position="140"/>
        <end position="160"/>
    </location>
</feature>
<keyword evidence="2" id="KW-1133">Transmembrane helix</keyword>
<feature type="region of interest" description="Disordered" evidence="1">
    <location>
        <begin position="174"/>
        <end position="224"/>
    </location>
</feature>